<gene>
    <name evidence="15" type="ORF">IWT140_01446</name>
</gene>
<dbReference type="FunFam" id="3.20.20.70:FF:000030">
    <property type="entry name" value="Nicotinate-nucleotide pyrophosphorylase, carboxylating"/>
    <property type="match status" value="1"/>
</dbReference>
<evidence type="ECO:0000256" key="1">
    <source>
        <dbReference type="ARBA" id="ARBA00003237"/>
    </source>
</evidence>
<keyword evidence="8 12" id="KW-0808">Transferase</keyword>
<evidence type="ECO:0000256" key="11">
    <source>
        <dbReference type="ARBA" id="ARBA00069173"/>
    </source>
</evidence>
<reference evidence="15 16" key="1">
    <citation type="submission" date="2015-11" db="EMBL/GenBank/DDBJ databases">
        <title>Draft genome sequences of new species of the genus Lactobacillus isolated from orchardgrass silage.</title>
        <authorList>
            <person name="Tohno M."/>
            <person name="Tanizawa Y."/>
            <person name="Arita M."/>
        </authorList>
    </citation>
    <scope>NUCLEOTIDE SEQUENCE [LARGE SCALE GENOMIC DNA]</scope>
    <source>
        <strain evidence="15 16">IWT140</strain>
    </source>
</reference>
<dbReference type="InterPro" id="IPR013785">
    <property type="entry name" value="Aldolase_TIM"/>
</dbReference>
<comment type="pathway">
    <text evidence="2">Cofactor biosynthesis; NAD(+) biosynthesis; nicotinate D-ribonucleotide from quinolinate: step 1/1.</text>
</comment>
<dbReference type="Pfam" id="PF02749">
    <property type="entry name" value="QRPTase_N"/>
    <property type="match status" value="1"/>
</dbReference>
<dbReference type="InterPro" id="IPR036068">
    <property type="entry name" value="Nicotinate_pribotase-like_C"/>
</dbReference>
<dbReference type="NCBIfam" id="TIGR00078">
    <property type="entry name" value="nadC"/>
    <property type="match status" value="1"/>
</dbReference>
<dbReference type="Proteomes" id="UP000198430">
    <property type="component" value="Unassembled WGS sequence"/>
</dbReference>
<dbReference type="Gene3D" id="3.90.1170.20">
    <property type="entry name" value="Quinolinate phosphoribosyl transferase, N-terminal domain"/>
    <property type="match status" value="1"/>
</dbReference>
<name>A0A1Z5IQ03_9LACO</name>
<dbReference type="FunFam" id="3.90.1170.20:FF:000001">
    <property type="entry name" value="Nicotinate-nucleotide diphosphorylase (Carboxylating)"/>
    <property type="match status" value="1"/>
</dbReference>
<dbReference type="AlphaFoldDB" id="A0A1Z5IQ03"/>
<evidence type="ECO:0000256" key="2">
    <source>
        <dbReference type="ARBA" id="ARBA00004893"/>
    </source>
</evidence>
<dbReference type="SUPFAM" id="SSF51690">
    <property type="entry name" value="Nicotinate/Quinolinate PRTase C-terminal domain-like"/>
    <property type="match status" value="1"/>
</dbReference>
<dbReference type="PANTHER" id="PTHR32179">
    <property type="entry name" value="NICOTINATE-NUCLEOTIDE PYROPHOSPHORYLASE [CARBOXYLATING]"/>
    <property type="match status" value="1"/>
</dbReference>
<protein>
    <recommendedName>
        <fullName evidence="11">Probable nicotinate-nucleotide pyrophosphorylase [carboxylating]</fullName>
        <ecNumber evidence="5">2.4.2.19</ecNumber>
    </recommendedName>
    <alternativeName>
        <fullName evidence="9">Quinolinate phosphoribosyltransferase [decarboxylating]</fullName>
    </alternativeName>
</protein>
<evidence type="ECO:0000313" key="16">
    <source>
        <dbReference type="Proteomes" id="UP000198430"/>
    </source>
</evidence>
<dbReference type="CDD" id="cd01572">
    <property type="entry name" value="QPRTase"/>
    <property type="match status" value="1"/>
</dbReference>
<comment type="similarity">
    <text evidence="3 12">Belongs to the NadC/ModD family.</text>
</comment>
<feature type="domain" description="Quinolinate phosphoribosyl transferase C-terminal" evidence="13">
    <location>
        <begin position="109"/>
        <end position="273"/>
    </location>
</feature>
<comment type="function">
    <text evidence="1">Involved in the catabolism of quinolinic acid (QA).</text>
</comment>
<evidence type="ECO:0000256" key="9">
    <source>
        <dbReference type="ARBA" id="ARBA00033102"/>
    </source>
</evidence>
<dbReference type="PIRSF" id="PIRSF006250">
    <property type="entry name" value="NadC_ModD"/>
    <property type="match status" value="1"/>
</dbReference>
<dbReference type="GO" id="GO:0004514">
    <property type="term" value="F:nicotinate-nucleotide diphosphorylase (carboxylating) activity"/>
    <property type="evidence" value="ECO:0007669"/>
    <property type="project" value="UniProtKB-EC"/>
</dbReference>
<dbReference type="UniPathway" id="UPA00253">
    <property type="reaction ID" value="UER00331"/>
</dbReference>
<evidence type="ECO:0000259" key="13">
    <source>
        <dbReference type="Pfam" id="PF01729"/>
    </source>
</evidence>
<dbReference type="Gene3D" id="3.20.20.70">
    <property type="entry name" value="Aldolase class I"/>
    <property type="match status" value="1"/>
</dbReference>
<dbReference type="InterPro" id="IPR002638">
    <property type="entry name" value="Quinolinate_PRibosylTrfase_C"/>
</dbReference>
<evidence type="ECO:0000256" key="3">
    <source>
        <dbReference type="ARBA" id="ARBA00009400"/>
    </source>
</evidence>
<evidence type="ECO:0000256" key="4">
    <source>
        <dbReference type="ARBA" id="ARBA00011218"/>
    </source>
</evidence>
<evidence type="ECO:0000256" key="8">
    <source>
        <dbReference type="ARBA" id="ARBA00022679"/>
    </source>
</evidence>
<keyword evidence="6" id="KW-0662">Pyridine nucleotide biosynthesis</keyword>
<dbReference type="Pfam" id="PF01729">
    <property type="entry name" value="QRPTase_C"/>
    <property type="match status" value="1"/>
</dbReference>
<comment type="caution">
    <text evidence="15">The sequence shown here is derived from an EMBL/GenBank/DDBJ whole genome shotgun (WGS) entry which is preliminary data.</text>
</comment>
<accession>A0A1Z5IQ03</accession>
<dbReference type="RefSeq" id="WP_225356661.1">
    <property type="nucleotide sequence ID" value="NZ_BCMH01000009.1"/>
</dbReference>
<keyword evidence="16" id="KW-1185">Reference proteome</keyword>
<comment type="catalytic activity">
    <reaction evidence="10">
        <text>nicotinate beta-D-ribonucleotide + CO2 + diphosphate = quinolinate + 5-phospho-alpha-D-ribose 1-diphosphate + 2 H(+)</text>
        <dbReference type="Rhea" id="RHEA:12733"/>
        <dbReference type="ChEBI" id="CHEBI:15378"/>
        <dbReference type="ChEBI" id="CHEBI:16526"/>
        <dbReference type="ChEBI" id="CHEBI:29959"/>
        <dbReference type="ChEBI" id="CHEBI:33019"/>
        <dbReference type="ChEBI" id="CHEBI:57502"/>
        <dbReference type="ChEBI" id="CHEBI:58017"/>
        <dbReference type="EC" id="2.4.2.19"/>
    </reaction>
</comment>
<evidence type="ECO:0000256" key="5">
    <source>
        <dbReference type="ARBA" id="ARBA00011944"/>
    </source>
</evidence>
<proteinExistence type="inferred from homology"/>
<organism evidence="15 16">
    <name type="scientific">Secundilactobacillus pentosiphilus</name>
    <dbReference type="NCBI Taxonomy" id="1714682"/>
    <lineage>
        <taxon>Bacteria</taxon>
        <taxon>Bacillati</taxon>
        <taxon>Bacillota</taxon>
        <taxon>Bacilli</taxon>
        <taxon>Lactobacillales</taxon>
        <taxon>Lactobacillaceae</taxon>
        <taxon>Secundilactobacillus</taxon>
    </lineage>
</organism>
<evidence type="ECO:0000313" key="15">
    <source>
        <dbReference type="EMBL" id="GAX03820.1"/>
    </source>
</evidence>
<dbReference type="InterPro" id="IPR022412">
    <property type="entry name" value="Quinolinate_PRibosylTrfase_N"/>
</dbReference>
<dbReference type="InterPro" id="IPR037128">
    <property type="entry name" value="Quinolinate_PRibosylTase_N_sf"/>
</dbReference>
<sequence>MKLDFKLVAPQLRQFLDEDLKSGDLTAVVIPNARVDGHFILKQSAVVSGVDLPAMFYQLLGDQVTYTPLVTDGTTAEAGTILGRVSGNARDLLAAERVTLNLMQRMCGIASATAQAVSAVNNPHVGILDTRKTAPGLRLFDKYAVTCGGGVNHRLGLYDAAMLKDNHWQLMGSLKEAVATIRQTAGPTKIIEVEVENETELKAAIENDVDMILIDNQSPATVKAWRQQIPKQIVVEASGGIHLENLADYGQTGVDFISLGYLTNSVQAKDISFELDA</sequence>
<dbReference type="InterPro" id="IPR027277">
    <property type="entry name" value="NadC/ModD"/>
</dbReference>
<dbReference type="EMBL" id="BCMH01000009">
    <property type="protein sequence ID" value="GAX03820.1"/>
    <property type="molecule type" value="Genomic_DNA"/>
</dbReference>
<dbReference type="GO" id="GO:0005737">
    <property type="term" value="C:cytoplasm"/>
    <property type="evidence" value="ECO:0007669"/>
    <property type="project" value="TreeGrafter"/>
</dbReference>
<dbReference type="PANTHER" id="PTHR32179:SF3">
    <property type="entry name" value="NICOTINATE-NUCLEOTIDE PYROPHOSPHORYLASE [CARBOXYLATING]"/>
    <property type="match status" value="1"/>
</dbReference>
<evidence type="ECO:0000259" key="14">
    <source>
        <dbReference type="Pfam" id="PF02749"/>
    </source>
</evidence>
<dbReference type="GO" id="GO:0009435">
    <property type="term" value="P:NAD+ biosynthetic process"/>
    <property type="evidence" value="ECO:0007669"/>
    <property type="project" value="UniProtKB-UniPathway"/>
</dbReference>
<feature type="domain" description="Quinolinate phosphoribosyl transferase N-terminal" evidence="14">
    <location>
        <begin position="24"/>
        <end position="107"/>
    </location>
</feature>
<dbReference type="GO" id="GO:0034213">
    <property type="term" value="P:quinolinate catabolic process"/>
    <property type="evidence" value="ECO:0007669"/>
    <property type="project" value="TreeGrafter"/>
</dbReference>
<comment type="subunit">
    <text evidence="4">Hexamer formed by 3 homodimers.</text>
</comment>
<evidence type="ECO:0000256" key="6">
    <source>
        <dbReference type="ARBA" id="ARBA00022642"/>
    </source>
</evidence>
<dbReference type="EC" id="2.4.2.19" evidence="5"/>
<dbReference type="SUPFAM" id="SSF54675">
    <property type="entry name" value="Nicotinate/Quinolinate PRTase N-terminal domain-like"/>
    <property type="match status" value="1"/>
</dbReference>
<evidence type="ECO:0000256" key="10">
    <source>
        <dbReference type="ARBA" id="ARBA00047445"/>
    </source>
</evidence>
<dbReference type="InterPro" id="IPR004393">
    <property type="entry name" value="NadC"/>
</dbReference>
<evidence type="ECO:0000256" key="7">
    <source>
        <dbReference type="ARBA" id="ARBA00022676"/>
    </source>
</evidence>
<keyword evidence="7 12" id="KW-0328">Glycosyltransferase</keyword>
<evidence type="ECO:0000256" key="12">
    <source>
        <dbReference type="PIRNR" id="PIRNR006250"/>
    </source>
</evidence>